<dbReference type="AlphaFoldDB" id="A0A1U7LSC2"/>
<keyword evidence="2" id="KW-1185">Reference proteome</keyword>
<organism evidence="1 2">
    <name type="scientific">Neolecta irregularis (strain DAH-3)</name>
    <dbReference type="NCBI Taxonomy" id="1198029"/>
    <lineage>
        <taxon>Eukaryota</taxon>
        <taxon>Fungi</taxon>
        <taxon>Dikarya</taxon>
        <taxon>Ascomycota</taxon>
        <taxon>Taphrinomycotina</taxon>
        <taxon>Neolectales</taxon>
        <taxon>Neolectaceae</taxon>
        <taxon>Neolecta</taxon>
    </lineage>
</organism>
<comment type="caution">
    <text evidence="1">The sequence shown here is derived from an EMBL/GenBank/DDBJ whole genome shotgun (WGS) entry which is preliminary data.</text>
</comment>
<sequence>MNAQAKQDLIRRKRRLSTSTSCLDDDSSEVTRELTIDEIRLPSPEKEFAPEIVSQYTVADMKRLGRRTGRRDPWRC</sequence>
<gene>
    <name evidence="1" type="ORF">NEOLI_004550</name>
</gene>
<dbReference type="EMBL" id="LXFE01000385">
    <property type="protein sequence ID" value="OLL25518.1"/>
    <property type="molecule type" value="Genomic_DNA"/>
</dbReference>
<name>A0A1U7LSC2_NEOID</name>
<reference evidence="1 2" key="1">
    <citation type="submission" date="2016-04" db="EMBL/GenBank/DDBJ databases">
        <title>Evolutionary innovation and constraint leading to complex multicellularity in the Ascomycota.</title>
        <authorList>
            <person name="Cisse O."/>
            <person name="Nguyen A."/>
            <person name="Hewitt D.A."/>
            <person name="Jedd G."/>
            <person name="Stajich J.E."/>
        </authorList>
    </citation>
    <scope>NUCLEOTIDE SEQUENCE [LARGE SCALE GENOMIC DNA]</scope>
    <source>
        <strain evidence="1 2">DAH-3</strain>
    </source>
</reference>
<evidence type="ECO:0000313" key="2">
    <source>
        <dbReference type="Proteomes" id="UP000186594"/>
    </source>
</evidence>
<accession>A0A1U7LSC2</accession>
<dbReference type="Proteomes" id="UP000186594">
    <property type="component" value="Unassembled WGS sequence"/>
</dbReference>
<proteinExistence type="predicted"/>
<protein>
    <submittedName>
        <fullName evidence="1">Uncharacterized protein</fullName>
    </submittedName>
</protein>
<evidence type="ECO:0000313" key="1">
    <source>
        <dbReference type="EMBL" id="OLL25518.1"/>
    </source>
</evidence>